<protein>
    <submittedName>
        <fullName evidence="2">Uncharacterized protein</fullName>
    </submittedName>
</protein>
<sequence length="100" mass="11732">MLFILSRPLVFLDIVSYFLALFFSFAFLRPVNFCKFDKRRSNRVQCCLTSRKLSRSLEIQREAEAGRADEKRVLGIGWTTLHMFHSLISFSFCFLLSIAR</sequence>
<name>A0A0F7SG66_PHARH</name>
<keyword evidence="1" id="KW-0812">Transmembrane</keyword>
<feature type="transmembrane region" description="Helical" evidence="1">
    <location>
        <begin position="76"/>
        <end position="99"/>
    </location>
</feature>
<evidence type="ECO:0000313" key="2">
    <source>
        <dbReference type="EMBL" id="CDZ97856.1"/>
    </source>
</evidence>
<organism evidence="2">
    <name type="scientific">Phaffia rhodozyma</name>
    <name type="common">Yeast</name>
    <name type="synonym">Xanthophyllomyces dendrorhous</name>
    <dbReference type="NCBI Taxonomy" id="264483"/>
    <lineage>
        <taxon>Eukaryota</taxon>
        <taxon>Fungi</taxon>
        <taxon>Dikarya</taxon>
        <taxon>Basidiomycota</taxon>
        <taxon>Agaricomycotina</taxon>
        <taxon>Tremellomycetes</taxon>
        <taxon>Cystofilobasidiales</taxon>
        <taxon>Mrakiaceae</taxon>
        <taxon>Phaffia</taxon>
    </lineage>
</organism>
<feature type="transmembrane region" description="Helical" evidence="1">
    <location>
        <begin position="9"/>
        <end position="28"/>
    </location>
</feature>
<evidence type="ECO:0000256" key="1">
    <source>
        <dbReference type="SAM" id="Phobius"/>
    </source>
</evidence>
<keyword evidence="1" id="KW-0472">Membrane</keyword>
<keyword evidence="1" id="KW-1133">Transmembrane helix</keyword>
<dbReference type="AlphaFoldDB" id="A0A0F7SG66"/>
<reference evidence="2" key="1">
    <citation type="submission" date="2014-08" db="EMBL/GenBank/DDBJ databases">
        <authorList>
            <person name="Sharma Rahul"/>
            <person name="Thines Marco"/>
        </authorList>
    </citation>
    <scope>NUCLEOTIDE SEQUENCE</scope>
</reference>
<dbReference type="EMBL" id="LN483249">
    <property type="protein sequence ID" value="CDZ97856.1"/>
    <property type="molecule type" value="Genomic_DNA"/>
</dbReference>
<accession>A0A0F7SG66</accession>
<proteinExistence type="predicted"/>